<evidence type="ECO:0000256" key="1">
    <source>
        <dbReference type="SAM" id="MobiDB-lite"/>
    </source>
</evidence>
<sequence length="182" mass="20574">MRAALLALPCLLALPAMAQKPKTAPRTVESTQEAKIEWDGEWSLHASQSDKIDEQIEAHLKDQNFAMKLYWKKKLQTACRSFSKLDILAGDGFSVTMGKERPIDTPSDGTESDWKRSDDEKFKATLTRNGPTMIQTLTGDGFTLKQVYSMRKDGNSLALQVTYTHPKLDNPFSYKLVFKRND</sequence>
<accession>A0A9D7XHF1</accession>
<gene>
    <name evidence="3" type="ORF">IPP58_05915</name>
</gene>
<evidence type="ECO:0008006" key="5">
    <source>
        <dbReference type="Google" id="ProtNLM"/>
    </source>
</evidence>
<dbReference type="Proteomes" id="UP000886657">
    <property type="component" value="Unassembled WGS sequence"/>
</dbReference>
<feature type="chain" id="PRO_5039567042" description="DUF1579 domain-containing protein" evidence="2">
    <location>
        <begin position="19"/>
        <end position="182"/>
    </location>
</feature>
<dbReference type="AlphaFoldDB" id="A0A9D7XHF1"/>
<keyword evidence="2" id="KW-0732">Signal</keyword>
<feature type="signal peptide" evidence="2">
    <location>
        <begin position="1"/>
        <end position="18"/>
    </location>
</feature>
<proteinExistence type="predicted"/>
<feature type="region of interest" description="Disordered" evidence="1">
    <location>
        <begin position="99"/>
        <end position="118"/>
    </location>
</feature>
<name>A0A9D7XHF1_9BACT</name>
<comment type="caution">
    <text evidence="3">The sequence shown here is derived from an EMBL/GenBank/DDBJ whole genome shotgun (WGS) entry which is preliminary data.</text>
</comment>
<reference evidence="3" key="1">
    <citation type="submission" date="2020-10" db="EMBL/GenBank/DDBJ databases">
        <title>Connecting structure to function with the recovery of over 1000 high-quality activated sludge metagenome-assembled genomes encoding full-length rRNA genes using long-read sequencing.</title>
        <authorList>
            <person name="Singleton C.M."/>
            <person name="Petriglieri F."/>
            <person name="Kristensen J.M."/>
            <person name="Kirkegaard R.H."/>
            <person name="Michaelsen T.Y."/>
            <person name="Andersen M.H."/>
            <person name="Karst S.M."/>
            <person name="Dueholm M.S."/>
            <person name="Nielsen P.H."/>
            <person name="Albertsen M."/>
        </authorList>
    </citation>
    <scope>NUCLEOTIDE SEQUENCE</scope>
    <source>
        <strain evidence="3">Skiv_18-Q3-R9-52_MAXAC.067</strain>
    </source>
</reference>
<dbReference type="EMBL" id="JADKIO010000005">
    <property type="protein sequence ID" value="MBK9796022.1"/>
    <property type="molecule type" value="Genomic_DNA"/>
</dbReference>
<protein>
    <recommendedName>
        <fullName evidence="5">DUF1579 domain-containing protein</fullName>
    </recommendedName>
</protein>
<organism evidence="3 4">
    <name type="scientific">Candidatus Geothrix skivensis</name>
    <dbReference type="NCBI Taxonomy" id="2954439"/>
    <lineage>
        <taxon>Bacteria</taxon>
        <taxon>Pseudomonadati</taxon>
        <taxon>Acidobacteriota</taxon>
        <taxon>Holophagae</taxon>
        <taxon>Holophagales</taxon>
        <taxon>Holophagaceae</taxon>
        <taxon>Geothrix</taxon>
    </lineage>
</organism>
<evidence type="ECO:0000313" key="4">
    <source>
        <dbReference type="Proteomes" id="UP000886657"/>
    </source>
</evidence>
<evidence type="ECO:0000256" key="2">
    <source>
        <dbReference type="SAM" id="SignalP"/>
    </source>
</evidence>
<evidence type="ECO:0000313" key="3">
    <source>
        <dbReference type="EMBL" id="MBK9796022.1"/>
    </source>
</evidence>